<accession>A0AA86VQ10</accession>
<evidence type="ECO:0000313" key="2">
    <source>
        <dbReference type="Proteomes" id="UP001189624"/>
    </source>
</evidence>
<organism evidence="1 2">
    <name type="scientific">Sphenostylis stenocarpa</name>
    <dbReference type="NCBI Taxonomy" id="92480"/>
    <lineage>
        <taxon>Eukaryota</taxon>
        <taxon>Viridiplantae</taxon>
        <taxon>Streptophyta</taxon>
        <taxon>Embryophyta</taxon>
        <taxon>Tracheophyta</taxon>
        <taxon>Spermatophyta</taxon>
        <taxon>Magnoliopsida</taxon>
        <taxon>eudicotyledons</taxon>
        <taxon>Gunneridae</taxon>
        <taxon>Pentapetalae</taxon>
        <taxon>rosids</taxon>
        <taxon>fabids</taxon>
        <taxon>Fabales</taxon>
        <taxon>Fabaceae</taxon>
        <taxon>Papilionoideae</taxon>
        <taxon>50 kb inversion clade</taxon>
        <taxon>NPAAA clade</taxon>
        <taxon>indigoferoid/millettioid clade</taxon>
        <taxon>Phaseoleae</taxon>
        <taxon>Sphenostylis</taxon>
    </lineage>
</organism>
<dbReference type="Proteomes" id="UP001189624">
    <property type="component" value="Chromosome 5"/>
</dbReference>
<sequence length="61" mass="7137">MVMVQDKVLKRQIEKINTRLLNHLVRAWIRAYGSRFLTSKAKQKEKGSTRSKVTSVFLKFA</sequence>
<evidence type="ECO:0000313" key="1">
    <source>
        <dbReference type="EMBL" id="CAJ1955608.1"/>
    </source>
</evidence>
<dbReference type="Gramene" id="rna-AYBTSS11_LOCUS16217">
    <property type="protein sequence ID" value="CAJ1955608.1"/>
    <property type="gene ID" value="gene-AYBTSS11_LOCUS16217"/>
</dbReference>
<gene>
    <name evidence="1" type="ORF">AYBTSS11_LOCUS16217</name>
</gene>
<dbReference type="EMBL" id="OY731402">
    <property type="protein sequence ID" value="CAJ1955608.1"/>
    <property type="molecule type" value="Genomic_DNA"/>
</dbReference>
<dbReference type="AlphaFoldDB" id="A0AA86VQ10"/>
<proteinExistence type="predicted"/>
<name>A0AA86VQ10_9FABA</name>
<evidence type="ECO:0008006" key="3">
    <source>
        <dbReference type="Google" id="ProtNLM"/>
    </source>
</evidence>
<keyword evidence="2" id="KW-1185">Reference proteome</keyword>
<protein>
    <recommendedName>
        <fullName evidence="3">Transposase</fullName>
    </recommendedName>
</protein>
<reference evidence="1" key="1">
    <citation type="submission" date="2023-10" db="EMBL/GenBank/DDBJ databases">
        <authorList>
            <person name="Domelevo Entfellner J.-B."/>
        </authorList>
    </citation>
    <scope>NUCLEOTIDE SEQUENCE</scope>
</reference>